<gene>
    <name evidence="1" type="ORF">H1P_140012</name>
</gene>
<evidence type="ECO:0008006" key="3">
    <source>
        <dbReference type="Google" id="ProtNLM"/>
    </source>
</evidence>
<proteinExistence type="predicted"/>
<evidence type="ECO:0000313" key="1">
    <source>
        <dbReference type="EMBL" id="VEP12229.1"/>
    </source>
</evidence>
<sequence>MIKKNLWHHRLLTTTAIGISLVATYSVINPNAGNHSVATFAFPEQIPLPFWEYRGNQAINVSKLNSEKSQDVIQSANRYQYQENDTRLDIEVYYLTDTRGNVESLLVEQTKITPESLKTQEIEQQDNGYYSIFSDRDRTYLSSCLNPTGNSTVTQKQFSQNLDRRQLNLKLLGNWLLGKDSIRDRRCLWVTISIPNDNSSFLQPRGILEQVWQNWYEWWQPRFPSL</sequence>
<keyword evidence="2" id="KW-1185">Reference proteome</keyword>
<protein>
    <recommendedName>
        <fullName evidence="3">Cyanoexosortase A system-associated protein</fullName>
    </recommendedName>
</protein>
<dbReference type="Proteomes" id="UP000320055">
    <property type="component" value="Unassembled WGS sequence"/>
</dbReference>
<dbReference type="RefSeq" id="WP_144864010.1">
    <property type="nucleotide sequence ID" value="NZ_LR213776.1"/>
</dbReference>
<organism evidence="1 2">
    <name type="scientific">Hyella patelloides LEGE 07179</name>
    <dbReference type="NCBI Taxonomy" id="945734"/>
    <lineage>
        <taxon>Bacteria</taxon>
        <taxon>Bacillati</taxon>
        <taxon>Cyanobacteriota</taxon>
        <taxon>Cyanophyceae</taxon>
        <taxon>Pleurocapsales</taxon>
        <taxon>Hyellaceae</taxon>
        <taxon>Hyella</taxon>
    </lineage>
</organism>
<reference evidence="1 2" key="1">
    <citation type="submission" date="2019-01" db="EMBL/GenBank/DDBJ databases">
        <authorList>
            <person name="Brito A."/>
        </authorList>
    </citation>
    <scope>NUCLEOTIDE SEQUENCE [LARGE SCALE GENOMIC DNA]</scope>
    <source>
        <strain evidence="1">1</strain>
    </source>
</reference>
<dbReference type="OrthoDB" id="582709at2"/>
<dbReference type="InterPro" id="IPR026411">
    <property type="entry name" value="Cyanosort_A_assoc"/>
</dbReference>
<evidence type="ECO:0000313" key="2">
    <source>
        <dbReference type="Proteomes" id="UP000320055"/>
    </source>
</evidence>
<dbReference type="NCBIfam" id="TIGR04153">
    <property type="entry name" value="cyanosortA_assc"/>
    <property type="match status" value="1"/>
</dbReference>
<accession>A0A563VLB5</accession>
<dbReference type="AlphaFoldDB" id="A0A563VLB5"/>
<name>A0A563VLB5_9CYAN</name>
<dbReference type="EMBL" id="CAACVJ010000046">
    <property type="protein sequence ID" value="VEP12229.1"/>
    <property type="molecule type" value="Genomic_DNA"/>
</dbReference>